<evidence type="ECO:0000313" key="15">
    <source>
        <dbReference type="EMBL" id="KAL3804993.1"/>
    </source>
</evidence>
<evidence type="ECO:0000256" key="7">
    <source>
        <dbReference type="ARBA" id="ARBA00022771"/>
    </source>
</evidence>
<evidence type="ECO:0000313" key="16">
    <source>
        <dbReference type="Proteomes" id="UP001530400"/>
    </source>
</evidence>
<comment type="subcellular location">
    <subcellularLocation>
        <location evidence="2">Nucleus</location>
    </subcellularLocation>
</comment>
<dbReference type="GO" id="GO:0005634">
    <property type="term" value="C:nucleus"/>
    <property type="evidence" value="ECO:0007669"/>
    <property type="project" value="UniProtKB-SubCell"/>
</dbReference>
<sequence length="744" mass="82261">MSTPSTPAKVGQCSSCGATDAQFSKSQWKKTAGMRKCIICVAAGELNPSHSNGNANNADKAANDNGNSTAVTAASRLAFPDTDDTKKQAANTSIPGSKSDEENEGNWSPMQSDNEDEKPSHKPKESIRDKIKRIREDALGTNNKRLKTEHDASSDEDNNNISVEQLKQKILGRSIHSYDVNIESQNFNQSGMILDPSVFADGNTVADHLRPHLSCPICYERLFNPVSLLCGHSFCKKCLVWWVDRAGKGEESDDETLQVFGTCPSCRHQIVGESKSNLFQINTALKSCMDTLFGAEMNQRRLTEQREERKAVRGENGGTHNRGCEEIVSLPKEDEIAWGKNGMKDEENGWISLYASSDRGRRSTAYIRRNIILDDCDQQFQVSLAFTKCFISKGSNGCIVDVELCLLRMEEDEIDDSGFPTLVAEGSDDEALICTSNDRIHTCIESSARIAPAAAFEKKEFSCFANEDSNEKEIKEVPLSRGMIGSDGSVRFRIDAGRVLEDEARDETSAMKDPKLIKLIFMHVDTGAVLELRAPLKFETEDDAHDDHSDGEIEYGGTRRQGGRNKASKFVVDAYEEEEEDSNEPNEYEMDDFVVDCSQDTDDEEGCDICNQHGDLIVCDGGEEAGGCGKSFHLECISRSEVPPGDWICKDCANEVGFKVGIEGYEYSPEDADVLVGADSDNESSAVDLTDTPEKPRQKWSSKKTIQLNDSDDSDQDEETPVGRKKNNSKSKKRIIDLEDSDDE</sequence>
<feature type="domain" description="RING-type" evidence="14">
    <location>
        <begin position="215"/>
        <end position="267"/>
    </location>
</feature>
<accession>A0ABD3QX11</accession>
<dbReference type="Gene3D" id="3.30.40.10">
    <property type="entry name" value="Zinc/RING finger domain, C3HC4 (zinc finger)"/>
    <property type="match status" value="2"/>
</dbReference>
<dbReference type="PANTHER" id="PTHR23328:SF0">
    <property type="entry name" value="RING-TYPE DOMAIN-CONTAINING PROTEIN"/>
    <property type="match status" value="1"/>
</dbReference>
<dbReference type="GO" id="GO:0006974">
    <property type="term" value="P:DNA damage response"/>
    <property type="evidence" value="ECO:0007669"/>
    <property type="project" value="UniProtKB-KW"/>
</dbReference>
<dbReference type="SMART" id="SM00249">
    <property type="entry name" value="PHD"/>
    <property type="match status" value="1"/>
</dbReference>
<dbReference type="PROSITE" id="PS50089">
    <property type="entry name" value="ZF_RING_2"/>
    <property type="match status" value="1"/>
</dbReference>
<dbReference type="InterPro" id="IPR051657">
    <property type="entry name" value="RNF168/RNF169_E3_ubiq-ligase"/>
</dbReference>
<evidence type="ECO:0000256" key="3">
    <source>
        <dbReference type="ARBA" id="ARBA00012483"/>
    </source>
</evidence>
<feature type="compositionally biased region" description="Basic and acidic residues" evidence="12">
    <location>
        <begin position="541"/>
        <end position="551"/>
    </location>
</feature>
<dbReference type="InterPro" id="IPR011011">
    <property type="entry name" value="Znf_FYVE_PHD"/>
</dbReference>
<feature type="region of interest" description="Disordered" evidence="12">
    <location>
        <begin position="541"/>
        <end position="564"/>
    </location>
</feature>
<keyword evidence="10" id="KW-0539">Nucleus</keyword>
<comment type="catalytic activity">
    <reaction evidence="1">
        <text>S-ubiquitinyl-[E2 ubiquitin-conjugating enzyme]-L-cysteine + [acceptor protein]-L-lysine = [E2 ubiquitin-conjugating enzyme]-L-cysteine + N(6)-ubiquitinyl-[acceptor protein]-L-lysine.</text>
        <dbReference type="EC" id="2.3.2.27"/>
    </reaction>
</comment>
<dbReference type="InterPro" id="IPR017907">
    <property type="entry name" value="Znf_RING_CS"/>
</dbReference>
<dbReference type="InterPro" id="IPR059153">
    <property type="entry name" value="NSD_PHD-1st"/>
</dbReference>
<dbReference type="PROSITE" id="PS00518">
    <property type="entry name" value="ZF_RING_1"/>
    <property type="match status" value="1"/>
</dbReference>
<keyword evidence="6" id="KW-0227">DNA damage</keyword>
<feature type="domain" description="PHD-type" evidence="13">
    <location>
        <begin position="604"/>
        <end position="655"/>
    </location>
</feature>
<dbReference type="InterPro" id="IPR013083">
    <property type="entry name" value="Znf_RING/FYVE/PHD"/>
</dbReference>
<dbReference type="InterPro" id="IPR019787">
    <property type="entry name" value="Znf_PHD-finger"/>
</dbReference>
<dbReference type="InterPro" id="IPR027370">
    <property type="entry name" value="Znf-RING_euk"/>
</dbReference>
<dbReference type="GO" id="GO:0008270">
    <property type="term" value="F:zinc ion binding"/>
    <property type="evidence" value="ECO:0007669"/>
    <property type="project" value="UniProtKB-KW"/>
</dbReference>
<dbReference type="SUPFAM" id="SSF57903">
    <property type="entry name" value="FYVE/PHD zinc finger"/>
    <property type="match status" value="1"/>
</dbReference>
<protein>
    <recommendedName>
        <fullName evidence="3">RING-type E3 ubiquitin transferase</fullName>
        <ecNumber evidence="3">2.3.2.27</ecNumber>
    </recommendedName>
</protein>
<dbReference type="InterPro" id="IPR001841">
    <property type="entry name" value="Znf_RING"/>
</dbReference>
<comment type="caution">
    <text evidence="15">The sequence shown here is derived from an EMBL/GenBank/DDBJ whole genome shotgun (WGS) entry which is preliminary data.</text>
</comment>
<evidence type="ECO:0000259" key="13">
    <source>
        <dbReference type="PROSITE" id="PS50016"/>
    </source>
</evidence>
<dbReference type="PANTHER" id="PTHR23328">
    <property type="entry name" value="RING-TYPE DOMAIN-CONTAINING PROTEIN"/>
    <property type="match status" value="1"/>
</dbReference>
<proteinExistence type="predicted"/>
<dbReference type="GO" id="GO:0061630">
    <property type="term" value="F:ubiquitin protein ligase activity"/>
    <property type="evidence" value="ECO:0007669"/>
    <property type="project" value="UniProtKB-EC"/>
</dbReference>
<feature type="region of interest" description="Disordered" evidence="12">
    <location>
        <begin position="682"/>
        <end position="744"/>
    </location>
</feature>
<feature type="compositionally biased region" description="Low complexity" evidence="12">
    <location>
        <begin position="52"/>
        <end position="67"/>
    </location>
</feature>
<keyword evidence="8" id="KW-0833">Ubl conjugation pathway</keyword>
<dbReference type="Proteomes" id="UP001530400">
    <property type="component" value="Unassembled WGS sequence"/>
</dbReference>
<organism evidence="15 16">
    <name type="scientific">Cyclotella atomus</name>
    <dbReference type="NCBI Taxonomy" id="382360"/>
    <lineage>
        <taxon>Eukaryota</taxon>
        <taxon>Sar</taxon>
        <taxon>Stramenopiles</taxon>
        <taxon>Ochrophyta</taxon>
        <taxon>Bacillariophyta</taxon>
        <taxon>Coscinodiscophyceae</taxon>
        <taxon>Thalassiosirophycidae</taxon>
        <taxon>Stephanodiscales</taxon>
        <taxon>Stephanodiscaceae</taxon>
        <taxon>Cyclotella</taxon>
    </lineage>
</organism>
<dbReference type="Pfam" id="PF23011">
    <property type="entry name" value="PHD-1st_NSD"/>
    <property type="match status" value="1"/>
</dbReference>
<dbReference type="AlphaFoldDB" id="A0ABD3QX11"/>
<feature type="compositionally biased region" description="Basic and acidic residues" evidence="12">
    <location>
        <begin position="117"/>
        <end position="138"/>
    </location>
</feature>
<evidence type="ECO:0000256" key="6">
    <source>
        <dbReference type="ARBA" id="ARBA00022763"/>
    </source>
</evidence>
<dbReference type="PROSITE" id="PS50016">
    <property type="entry name" value="ZF_PHD_2"/>
    <property type="match status" value="1"/>
</dbReference>
<dbReference type="CDD" id="cd16449">
    <property type="entry name" value="RING-HC"/>
    <property type="match status" value="1"/>
</dbReference>
<reference evidence="15 16" key="1">
    <citation type="submission" date="2024-10" db="EMBL/GenBank/DDBJ databases">
        <title>Updated reference genomes for cyclostephanoid diatoms.</title>
        <authorList>
            <person name="Roberts W.R."/>
            <person name="Alverson A.J."/>
        </authorList>
    </citation>
    <scope>NUCLEOTIDE SEQUENCE [LARGE SCALE GENOMIC DNA]</scope>
    <source>
        <strain evidence="15 16">AJA010-31</strain>
    </source>
</reference>
<keyword evidence="4" id="KW-0808">Transferase</keyword>
<gene>
    <name evidence="15" type="ORF">ACHAWO_001851</name>
</gene>
<evidence type="ECO:0000259" key="14">
    <source>
        <dbReference type="PROSITE" id="PS50089"/>
    </source>
</evidence>
<keyword evidence="7 11" id="KW-0863">Zinc-finger</keyword>
<name>A0ABD3QX11_9STRA</name>
<evidence type="ECO:0000256" key="5">
    <source>
        <dbReference type="ARBA" id="ARBA00022723"/>
    </source>
</evidence>
<dbReference type="Pfam" id="PF13445">
    <property type="entry name" value="zf-RING_UBOX"/>
    <property type="match status" value="1"/>
</dbReference>
<dbReference type="SMART" id="SM00184">
    <property type="entry name" value="RING"/>
    <property type="match status" value="2"/>
</dbReference>
<dbReference type="EC" id="2.3.2.27" evidence="3"/>
<evidence type="ECO:0000256" key="8">
    <source>
        <dbReference type="ARBA" id="ARBA00022786"/>
    </source>
</evidence>
<feature type="compositionally biased region" description="Acidic residues" evidence="12">
    <location>
        <begin position="710"/>
        <end position="720"/>
    </location>
</feature>
<dbReference type="InterPro" id="IPR001965">
    <property type="entry name" value="Znf_PHD"/>
</dbReference>
<feature type="compositionally biased region" description="Basic and acidic residues" evidence="12">
    <location>
        <begin position="304"/>
        <end position="313"/>
    </location>
</feature>
<feature type="compositionally biased region" description="Basic residues" evidence="12">
    <location>
        <begin position="723"/>
        <end position="733"/>
    </location>
</feature>
<evidence type="ECO:0000256" key="12">
    <source>
        <dbReference type="SAM" id="MobiDB-lite"/>
    </source>
</evidence>
<evidence type="ECO:0000256" key="4">
    <source>
        <dbReference type="ARBA" id="ARBA00022679"/>
    </source>
</evidence>
<feature type="region of interest" description="Disordered" evidence="12">
    <location>
        <begin position="46"/>
        <end position="160"/>
    </location>
</feature>
<keyword evidence="9" id="KW-0862">Zinc</keyword>
<evidence type="ECO:0000256" key="1">
    <source>
        <dbReference type="ARBA" id="ARBA00000900"/>
    </source>
</evidence>
<dbReference type="EMBL" id="JALLPJ020000016">
    <property type="protein sequence ID" value="KAL3804993.1"/>
    <property type="molecule type" value="Genomic_DNA"/>
</dbReference>
<keyword evidence="5" id="KW-0479">Metal-binding</keyword>
<feature type="region of interest" description="Disordered" evidence="12">
    <location>
        <begin position="1"/>
        <end position="20"/>
    </location>
</feature>
<dbReference type="SUPFAM" id="SSF57850">
    <property type="entry name" value="RING/U-box"/>
    <property type="match status" value="1"/>
</dbReference>
<evidence type="ECO:0000256" key="9">
    <source>
        <dbReference type="ARBA" id="ARBA00022833"/>
    </source>
</evidence>
<keyword evidence="16" id="KW-1185">Reference proteome</keyword>
<feature type="region of interest" description="Disordered" evidence="12">
    <location>
        <begin position="304"/>
        <end position="323"/>
    </location>
</feature>
<evidence type="ECO:0000256" key="2">
    <source>
        <dbReference type="ARBA" id="ARBA00004123"/>
    </source>
</evidence>
<evidence type="ECO:0000256" key="11">
    <source>
        <dbReference type="PROSITE-ProRule" id="PRU00175"/>
    </source>
</evidence>
<evidence type="ECO:0000256" key="10">
    <source>
        <dbReference type="ARBA" id="ARBA00023242"/>
    </source>
</evidence>